<dbReference type="NCBIfam" id="TIGR00676">
    <property type="entry name" value="fadh2"/>
    <property type="match status" value="1"/>
</dbReference>
<dbReference type="KEGG" id="marq:MARGE09_P1307"/>
<evidence type="ECO:0000256" key="6">
    <source>
        <dbReference type="ARBA" id="ARBA00022827"/>
    </source>
</evidence>
<comment type="cofactor">
    <cofactor evidence="1 12">
        <name>FAD</name>
        <dbReference type="ChEBI" id="CHEBI:57692"/>
    </cofactor>
</comment>
<evidence type="ECO:0000256" key="3">
    <source>
        <dbReference type="ARBA" id="ARBA00006743"/>
    </source>
</evidence>
<dbReference type="AlphaFoldDB" id="A0AAN1WGD8"/>
<evidence type="ECO:0000313" key="14">
    <source>
        <dbReference type="Proteomes" id="UP001320119"/>
    </source>
</evidence>
<dbReference type="InterPro" id="IPR003171">
    <property type="entry name" value="Mehydrof_redctse-like"/>
</dbReference>
<comment type="catalytic activity">
    <reaction evidence="11">
        <text>(6S)-5-methyl-5,6,7,8-tetrahydrofolate + NAD(+) = (6R)-5,10-methylene-5,6,7,8-tetrahydrofolate + NADH + H(+)</text>
        <dbReference type="Rhea" id="RHEA:19821"/>
        <dbReference type="ChEBI" id="CHEBI:15378"/>
        <dbReference type="ChEBI" id="CHEBI:15636"/>
        <dbReference type="ChEBI" id="CHEBI:18608"/>
        <dbReference type="ChEBI" id="CHEBI:57540"/>
        <dbReference type="ChEBI" id="CHEBI:57945"/>
        <dbReference type="EC" id="1.5.1.54"/>
    </reaction>
    <physiologicalReaction direction="right-to-left" evidence="11">
        <dbReference type="Rhea" id="RHEA:19823"/>
    </physiologicalReaction>
</comment>
<keyword evidence="5 12" id="KW-0285">Flavoprotein</keyword>
<evidence type="ECO:0000256" key="10">
    <source>
        <dbReference type="ARBA" id="ARBA00034478"/>
    </source>
</evidence>
<keyword evidence="8" id="KW-0520">NAD</keyword>
<dbReference type="EMBL" id="AP023086">
    <property type="protein sequence ID" value="BCD97107.1"/>
    <property type="molecule type" value="Genomic_DNA"/>
</dbReference>
<evidence type="ECO:0000256" key="12">
    <source>
        <dbReference type="RuleBase" id="RU003862"/>
    </source>
</evidence>
<dbReference type="InterPro" id="IPR029041">
    <property type="entry name" value="FAD-linked_oxidoreductase-like"/>
</dbReference>
<evidence type="ECO:0000256" key="7">
    <source>
        <dbReference type="ARBA" id="ARBA00023002"/>
    </source>
</evidence>
<dbReference type="GO" id="GO:0009086">
    <property type="term" value="P:methionine biosynthetic process"/>
    <property type="evidence" value="ECO:0007669"/>
    <property type="project" value="UniProtKB-KW"/>
</dbReference>
<keyword evidence="9" id="KW-0486">Methionine biosynthesis</keyword>
<dbReference type="RefSeq" id="WP_236986582.1">
    <property type="nucleotide sequence ID" value="NZ_AP023086.1"/>
</dbReference>
<keyword evidence="4" id="KW-0028">Amino-acid biosynthesis</keyword>
<dbReference type="GO" id="GO:0106312">
    <property type="term" value="F:methylenetetrahydrofolate reductase (NADH) activity"/>
    <property type="evidence" value="ECO:0007669"/>
    <property type="project" value="UniProtKB-EC"/>
</dbReference>
<dbReference type="PANTHER" id="PTHR45754:SF3">
    <property type="entry name" value="METHYLENETETRAHYDROFOLATE REDUCTASE (NADPH)"/>
    <property type="match status" value="1"/>
</dbReference>
<dbReference type="Proteomes" id="UP001320119">
    <property type="component" value="Chromosome"/>
</dbReference>
<dbReference type="EC" id="1.5.1.54" evidence="12"/>
<accession>A0AAN1WGD8</accession>
<dbReference type="GO" id="GO:0035999">
    <property type="term" value="P:tetrahydrofolate interconversion"/>
    <property type="evidence" value="ECO:0007669"/>
    <property type="project" value="TreeGrafter"/>
</dbReference>
<keyword evidence="6 12" id="KW-0274">FAD</keyword>
<evidence type="ECO:0000256" key="9">
    <source>
        <dbReference type="ARBA" id="ARBA00023167"/>
    </source>
</evidence>
<evidence type="ECO:0000256" key="5">
    <source>
        <dbReference type="ARBA" id="ARBA00022630"/>
    </source>
</evidence>
<proteinExistence type="inferred from homology"/>
<evidence type="ECO:0000256" key="8">
    <source>
        <dbReference type="ARBA" id="ARBA00023027"/>
    </source>
</evidence>
<evidence type="ECO:0000256" key="4">
    <source>
        <dbReference type="ARBA" id="ARBA00022605"/>
    </source>
</evidence>
<keyword evidence="7 12" id="KW-0560">Oxidoreductase</keyword>
<dbReference type="Pfam" id="PF02219">
    <property type="entry name" value="MTHFR"/>
    <property type="match status" value="1"/>
</dbReference>
<gene>
    <name evidence="13" type="ORF">MARGE09_P1307</name>
</gene>
<keyword evidence="14" id="KW-1185">Reference proteome</keyword>
<dbReference type="SUPFAM" id="SSF51730">
    <property type="entry name" value="FAD-linked oxidoreductase"/>
    <property type="match status" value="1"/>
</dbReference>
<sequence>MSDIEPLRLSFEFFPPKTEKGREKLANVHKELAVCEPEFFSVTYGAGGSTRDNTIGSVNAIKTAGSQVAPHLSFGGDDEESMIALLNEYKDMGIDRLVALRGDMPSGMGGSYQMVYANQLVEFIRKHTGDHFHLEVAAYPEIHPEAQSFDSDVDFLKQKFDAGANSAITQYFYNPDAYFYFIESCMEAGIDKPIYPGIMPITNYQSLSRFSTNCGAEIPRWMRKRLEAFGDDTDSIKAFGLDIVSELCETLLENDAPGLHFYTMNNAQPTTTLIENLGLIPGKD</sequence>
<name>A0AAN1WGD8_9GAMM</name>
<evidence type="ECO:0000256" key="1">
    <source>
        <dbReference type="ARBA" id="ARBA00001974"/>
    </source>
</evidence>
<dbReference type="CDD" id="cd00537">
    <property type="entry name" value="MTHFR"/>
    <property type="match status" value="1"/>
</dbReference>
<dbReference type="PANTHER" id="PTHR45754">
    <property type="entry name" value="METHYLENETETRAHYDROFOLATE REDUCTASE"/>
    <property type="match status" value="1"/>
</dbReference>
<comment type="pathway">
    <text evidence="2 12">One-carbon metabolism; tetrahydrofolate interconversion.</text>
</comment>
<organism evidence="13 14">
    <name type="scientific">Marinagarivorans cellulosilyticus</name>
    <dbReference type="NCBI Taxonomy" id="2721545"/>
    <lineage>
        <taxon>Bacteria</taxon>
        <taxon>Pseudomonadati</taxon>
        <taxon>Pseudomonadota</taxon>
        <taxon>Gammaproteobacteria</taxon>
        <taxon>Cellvibrionales</taxon>
        <taxon>Cellvibrionaceae</taxon>
        <taxon>Marinagarivorans</taxon>
    </lineage>
</organism>
<comment type="similarity">
    <text evidence="3 12">Belongs to the methylenetetrahydrofolate reductase family.</text>
</comment>
<dbReference type="GO" id="GO:0005829">
    <property type="term" value="C:cytosol"/>
    <property type="evidence" value="ECO:0007669"/>
    <property type="project" value="InterPro"/>
</dbReference>
<evidence type="ECO:0000256" key="2">
    <source>
        <dbReference type="ARBA" id="ARBA00004777"/>
    </source>
</evidence>
<dbReference type="InterPro" id="IPR004620">
    <property type="entry name" value="MTHF_reductase_bac"/>
</dbReference>
<comment type="pathway">
    <text evidence="10">Amino-acid biosynthesis; L-methionine biosynthesis via de novo pathway.</text>
</comment>
<dbReference type="Gene3D" id="3.20.20.220">
    <property type="match status" value="1"/>
</dbReference>
<evidence type="ECO:0000313" key="13">
    <source>
        <dbReference type="EMBL" id="BCD97107.1"/>
    </source>
</evidence>
<dbReference type="GO" id="GO:0071949">
    <property type="term" value="F:FAD binding"/>
    <property type="evidence" value="ECO:0007669"/>
    <property type="project" value="TreeGrafter"/>
</dbReference>
<evidence type="ECO:0000256" key="11">
    <source>
        <dbReference type="ARBA" id="ARBA00048628"/>
    </source>
</evidence>
<protein>
    <recommendedName>
        <fullName evidence="12">Methylenetetrahydrofolate reductase</fullName>
        <ecNumber evidence="12">1.5.1.54</ecNumber>
    </recommendedName>
</protein>
<reference evidence="13 14" key="1">
    <citation type="journal article" date="2022" name="IScience">
        <title>An ultrasensitive nanofiber-based assay for enzymatic hydrolysis and deep-sea microbial degradation of cellulose.</title>
        <authorList>
            <person name="Tsudome M."/>
            <person name="Tachioka M."/>
            <person name="Miyazaki M."/>
            <person name="Uchimura K."/>
            <person name="Tsuda M."/>
            <person name="Takaki Y."/>
            <person name="Deguchi S."/>
        </authorList>
    </citation>
    <scope>NUCLEOTIDE SEQUENCE [LARGE SCALE GENOMIC DNA]</scope>
    <source>
        <strain evidence="13 14">GE09</strain>
    </source>
</reference>